<feature type="domain" description="ARB-07466-like C-terminal" evidence="3">
    <location>
        <begin position="202"/>
        <end position="311"/>
    </location>
</feature>
<comment type="caution">
    <text evidence="4">The sequence shown here is derived from an EMBL/GenBank/DDBJ whole genome shotgun (WGS) entry which is preliminary data.</text>
</comment>
<evidence type="ECO:0000256" key="1">
    <source>
        <dbReference type="SAM" id="Coils"/>
    </source>
</evidence>
<keyword evidence="1" id="KW-0175">Coiled coil</keyword>
<dbReference type="EMBL" id="BONU01000008">
    <property type="protein sequence ID" value="GIG73257.1"/>
    <property type="molecule type" value="Genomic_DNA"/>
</dbReference>
<feature type="coiled-coil region" evidence="1">
    <location>
        <begin position="24"/>
        <end position="72"/>
    </location>
</feature>
<evidence type="ECO:0000313" key="4">
    <source>
        <dbReference type="EMBL" id="GIG73257.1"/>
    </source>
</evidence>
<reference evidence="4" key="1">
    <citation type="submission" date="2021-01" db="EMBL/GenBank/DDBJ databases">
        <title>Whole genome shotgun sequence of Planosporangium flavigriseum NBRC 105377.</title>
        <authorList>
            <person name="Komaki H."/>
            <person name="Tamura T."/>
        </authorList>
    </citation>
    <scope>NUCLEOTIDE SEQUENCE</scope>
    <source>
        <strain evidence="4">NBRC 105377</strain>
    </source>
</reference>
<dbReference type="Proteomes" id="UP000653674">
    <property type="component" value="Unassembled WGS sequence"/>
</dbReference>
<dbReference type="Pfam" id="PF26571">
    <property type="entry name" value="VldE"/>
    <property type="match status" value="1"/>
</dbReference>
<dbReference type="AlphaFoldDB" id="A0A8J3LHW1"/>
<protein>
    <recommendedName>
        <fullName evidence="3">ARB-07466-like C-terminal domain-containing protein</fullName>
    </recommendedName>
</protein>
<proteinExistence type="predicted"/>
<sequence>MLIVLGAATVPAAAAPADPDGIGNQSLREKLDAAASAYNDAKGRLDASRARQGDLQQRLGAAELRLKELDAEVGPIAAAAYRGSRLNVSMVLLDAGPSGVMLHDAATVNYLTQRDDREIRTLAKAKKEYAEQKAALDNEIKLQEQQLAEMDKRKRDAEQALGNPGRGSSLGAGLAATANPAPRNSDGSWPRESCSVKDPTTSGCLTPRTLHALQQAQSAGFDHFTACYRAGGGGEHPRGRACDFAANASGFQNARASGADKAYGDRLAGWLIANSDRLGVLYVIWYKQVWFPGLGWKAYTSGDGTPAGDHYNHVHLSVH</sequence>
<dbReference type="InterPro" id="IPR058593">
    <property type="entry name" value="ARB_07466-like_C"/>
</dbReference>
<evidence type="ECO:0000256" key="2">
    <source>
        <dbReference type="SAM" id="MobiDB-lite"/>
    </source>
</evidence>
<gene>
    <name evidence="4" type="ORF">Pfl04_16610</name>
</gene>
<organism evidence="4 5">
    <name type="scientific">Planosporangium flavigriseum</name>
    <dbReference type="NCBI Taxonomy" id="373681"/>
    <lineage>
        <taxon>Bacteria</taxon>
        <taxon>Bacillati</taxon>
        <taxon>Actinomycetota</taxon>
        <taxon>Actinomycetes</taxon>
        <taxon>Micromonosporales</taxon>
        <taxon>Micromonosporaceae</taxon>
        <taxon>Planosporangium</taxon>
    </lineage>
</organism>
<name>A0A8J3LHW1_9ACTN</name>
<feature type="region of interest" description="Disordered" evidence="2">
    <location>
        <begin position="149"/>
        <end position="200"/>
    </location>
</feature>
<evidence type="ECO:0000259" key="3">
    <source>
        <dbReference type="Pfam" id="PF26571"/>
    </source>
</evidence>
<accession>A0A8J3LHW1</accession>
<evidence type="ECO:0000313" key="5">
    <source>
        <dbReference type="Proteomes" id="UP000653674"/>
    </source>
</evidence>
<keyword evidence="5" id="KW-1185">Reference proteome</keyword>
<feature type="compositionally biased region" description="Basic and acidic residues" evidence="2">
    <location>
        <begin position="149"/>
        <end position="158"/>
    </location>
</feature>
<dbReference type="Gene3D" id="6.10.250.3150">
    <property type="match status" value="1"/>
</dbReference>